<dbReference type="SUPFAM" id="SSF46785">
    <property type="entry name" value="Winged helix' DNA-binding domain"/>
    <property type="match status" value="1"/>
</dbReference>
<dbReference type="InterPro" id="IPR036390">
    <property type="entry name" value="WH_DNA-bd_sf"/>
</dbReference>
<feature type="compositionally biased region" description="Basic and acidic residues" evidence="1">
    <location>
        <begin position="1"/>
        <end position="14"/>
    </location>
</feature>
<reference evidence="4" key="1">
    <citation type="submission" date="2016-10" db="EMBL/GenBank/DDBJ databases">
        <authorList>
            <person name="Varghese N."/>
            <person name="Submissions S."/>
        </authorList>
    </citation>
    <scope>NUCLEOTIDE SEQUENCE [LARGE SCALE GENOMIC DNA]</scope>
    <source>
        <strain evidence="4">LMG 26031</strain>
    </source>
</reference>
<organism evidence="3 4">
    <name type="scientific">Paraburkholderia diazotrophica</name>
    <dbReference type="NCBI Taxonomy" id="667676"/>
    <lineage>
        <taxon>Bacteria</taxon>
        <taxon>Pseudomonadati</taxon>
        <taxon>Pseudomonadota</taxon>
        <taxon>Betaproteobacteria</taxon>
        <taxon>Burkholderiales</taxon>
        <taxon>Burkholderiaceae</taxon>
        <taxon>Paraburkholderia</taxon>
    </lineage>
</organism>
<protein>
    <submittedName>
        <fullName evidence="3">IclR helix-turn-helix domain-containing protein</fullName>
    </submittedName>
</protein>
<evidence type="ECO:0000259" key="2">
    <source>
        <dbReference type="Pfam" id="PF09339"/>
    </source>
</evidence>
<keyword evidence="4" id="KW-1185">Reference proteome</keyword>
<dbReference type="STRING" id="667676.SAMN05192539_101560"/>
<dbReference type="InterPro" id="IPR036388">
    <property type="entry name" value="WH-like_DNA-bd_sf"/>
</dbReference>
<dbReference type="GO" id="GO:0006355">
    <property type="term" value="P:regulation of DNA-templated transcription"/>
    <property type="evidence" value="ECO:0007669"/>
    <property type="project" value="InterPro"/>
</dbReference>
<name>A0A1H7ANK1_9BURK</name>
<dbReference type="OrthoDB" id="8777588at2"/>
<dbReference type="Gene3D" id="1.10.10.10">
    <property type="entry name" value="Winged helix-like DNA-binding domain superfamily/Winged helix DNA-binding domain"/>
    <property type="match status" value="1"/>
</dbReference>
<gene>
    <name evidence="3" type="ORF">SAMN05192539_101560</name>
</gene>
<accession>A0A1H7ANK1</accession>
<dbReference type="GO" id="GO:0003677">
    <property type="term" value="F:DNA binding"/>
    <property type="evidence" value="ECO:0007669"/>
    <property type="project" value="InterPro"/>
</dbReference>
<dbReference type="AlphaFoldDB" id="A0A1H7ANK1"/>
<evidence type="ECO:0000313" key="4">
    <source>
        <dbReference type="Proteomes" id="UP000198866"/>
    </source>
</evidence>
<feature type="domain" description="HTH iclR-type" evidence="2">
    <location>
        <begin position="41"/>
        <end position="74"/>
    </location>
</feature>
<dbReference type="InterPro" id="IPR005471">
    <property type="entry name" value="Tscrpt_reg_IclR_N"/>
</dbReference>
<feature type="region of interest" description="Disordered" evidence="1">
    <location>
        <begin position="1"/>
        <end position="20"/>
    </location>
</feature>
<dbReference type="EMBL" id="FNYE01000015">
    <property type="protein sequence ID" value="SEJ66908.1"/>
    <property type="molecule type" value="Genomic_DNA"/>
</dbReference>
<dbReference type="RefSeq" id="WP_090868118.1">
    <property type="nucleotide sequence ID" value="NZ_FNYE01000015.1"/>
</dbReference>
<evidence type="ECO:0000313" key="3">
    <source>
        <dbReference type="EMBL" id="SEJ66908.1"/>
    </source>
</evidence>
<proteinExistence type="predicted"/>
<dbReference type="Proteomes" id="UP000198866">
    <property type="component" value="Unassembled WGS sequence"/>
</dbReference>
<evidence type="ECO:0000256" key="1">
    <source>
        <dbReference type="SAM" id="MobiDB-lite"/>
    </source>
</evidence>
<sequence length="104" mass="11479">MNPNDPAHDKHCDDTDGDGELDPVVEQLLMLLWEAARESSAKSWSLAKLSKRADLPMSTLRRYLTQLQSAGVVRVQMDEEGYGSAALTAEGLELCEALFGEPRM</sequence>
<dbReference type="Pfam" id="PF09339">
    <property type="entry name" value="HTH_IclR"/>
    <property type="match status" value="1"/>
</dbReference>